<keyword evidence="3" id="KW-1185">Reference proteome</keyword>
<name>A0ABP1QA11_9HEXA</name>
<sequence length="246" mass="28188">MSLPFFKPSKQIPRSPPTKSNSTPRKDKRTREESVSPEGSQPNKTLRSDEMAMLQQADLDKIRAMLSEVFDEKLQVLDKKCDDATSVAMSKIDFMRREKNIIISGLPEDNNEKITDQIKKAEGVFTKLGLKNIGIDDISRLGKDKKANGNPRPLLVKLVRKMDKRAIMSEKKKLGKEKIYINDDVSPAVRANEKKLRDKFREQKVLDKDYRMQIKRGELFIWKNKAVVKHFILDEATGDVELATNT</sequence>
<accession>A0ABP1QA11</accession>
<dbReference type="Proteomes" id="UP001642540">
    <property type="component" value="Unassembled WGS sequence"/>
</dbReference>
<evidence type="ECO:0000313" key="3">
    <source>
        <dbReference type="Proteomes" id="UP001642540"/>
    </source>
</evidence>
<reference evidence="2 3" key="1">
    <citation type="submission" date="2024-08" db="EMBL/GenBank/DDBJ databases">
        <authorList>
            <person name="Cucini C."/>
            <person name="Frati F."/>
        </authorList>
    </citation>
    <scope>NUCLEOTIDE SEQUENCE [LARGE SCALE GENOMIC DNA]</scope>
</reference>
<gene>
    <name evidence="2" type="ORF">ODALV1_LOCUS7897</name>
</gene>
<dbReference type="EMBL" id="CAXLJM020000024">
    <property type="protein sequence ID" value="CAL8091301.1"/>
    <property type="molecule type" value="Genomic_DNA"/>
</dbReference>
<evidence type="ECO:0000256" key="1">
    <source>
        <dbReference type="SAM" id="MobiDB-lite"/>
    </source>
</evidence>
<comment type="caution">
    <text evidence="2">The sequence shown here is derived from an EMBL/GenBank/DDBJ whole genome shotgun (WGS) entry which is preliminary data.</text>
</comment>
<evidence type="ECO:0000313" key="2">
    <source>
        <dbReference type="EMBL" id="CAL8091301.1"/>
    </source>
</evidence>
<organism evidence="2 3">
    <name type="scientific">Orchesella dallaii</name>
    <dbReference type="NCBI Taxonomy" id="48710"/>
    <lineage>
        <taxon>Eukaryota</taxon>
        <taxon>Metazoa</taxon>
        <taxon>Ecdysozoa</taxon>
        <taxon>Arthropoda</taxon>
        <taxon>Hexapoda</taxon>
        <taxon>Collembola</taxon>
        <taxon>Entomobryomorpha</taxon>
        <taxon>Entomobryoidea</taxon>
        <taxon>Orchesellidae</taxon>
        <taxon>Orchesellinae</taxon>
        <taxon>Orchesella</taxon>
    </lineage>
</organism>
<dbReference type="Gene3D" id="3.30.70.1820">
    <property type="entry name" value="L1 transposable element, RRM domain"/>
    <property type="match status" value="1"/>
</dbReference>
<protein>
    <submittedName>
        <fullName evidence="2">Uncharacterized protein</fullName>
    </submittedName>
</protein>
<feature type="region of interest" description="Disordered" evidence="1">
    <location>
        <begin position="1"/>
        <end position="48"/>
    </location>
</feature>
<proteinExistence type="predicted"/>